<dbReference type="AlphaFoldDB" id="A0A9P5Y1Z2"/>
<dbReference type="GO" id="GO:0000492">
    <property type="term" value="P:box C/D snoRNP assembly"/>
    <property type="evidence" value="ECO:0007669"/>
    <property type="project" value="TreeGrafter"/>
</dbReference>
<keyword evidence="4" id="KW-1185">Reference proteome</keyword>
<evidence type="ECO:0000259" key="2">
    <source>
        <dbReference type="Pfam" id="PF10453"/>
    </source>
</evidence>
<accession>A0A9P5Y1Z2</accession>
<dbReference type="EMBL" id="MU150293">
    <property type="protein sequence ID" value="KAF9460814.1"/>
    <property type="molecule type" value="Genomic_DNA"/>
</dbReference>
<organism evidence="3 4">
    <name type="scientific">Collybia nuda</name>
    <dbReference type="NCBI Taxonomy" id="64659"/>
    <lineage>
        <taxon>Eukaryota</taxon>
        <taxon>Fungi</taxon>
        <taxon>Dikarya</taxon>
        <taxon>Basidiomycota</taxon>
        <taxon>Agaricomycotina</taxon>
        <taxon>Agaricomycetes</taxon>
        <taxon>Agaricomycetidae</taxon>
        <taxon>Agaricales</taxon>
        <taxon>Tricholomatineae</taxon>
        <taxon>Clitocybaceae</taxon>
        <taxon>Collybia</taxon>
    </lineage>
</organism>
<proteinExistence type="predicted"/>
<feature type="region of interest" description="Disordered" evidence="1">
    <location>
        <begin position="242"/>
        <end position="261"/>
    </location>
</feature>
<evidence type="ECO:0000313" key="4">
    <source>
        <dbReference type="Proteomes" id="UP000807353"/>
    </source>
</evidence>
<feature type="region of interest" description="Disordered" evidence="1">
    <location>
        <begin position="16"/>
        <end position="52"/>
    </location>
</feature>
<dbReference type="Proteomes" id="UP000807353">
    <property type="component" value="Unassembled WGS sequence"/>
</dbReference>
<reference evidence="3" key="1">
    <citation type="submission" date="2020-11" db="EMBL/GenBank/DDBJ databases">
        <authorList>
            <consortium name="DOE Joint Genome Institute"/>
            <person name="Ahrendt S."/>
            <person name="Riley R."/>
            <person name="Andreopoulos W."/>
            <person name="Labutti K."/>
            <person name="Pangilinan J."/>
            <person name="Ruiz-Duenas F.J."/>
            <person name="Barrasa J.M."/>
            <person name="Sanchez-Garcia M."/>
            <person name="Camarero S."/>
            <person name="Miyauchi S."/>
            <person name="Serrano A."/>
            <person name="Linde D."/>
            <person name="Babiker R."/>
            <person name="Drula E."/>
            <person name="Ayuso-Fernandez I."/>
            <person name="Pacheco R."/>
            <person name="Padilla G."/>
            <person name="Ferreira P."/>
            <person name="Barriuso J."/>
            <person name="Kellner H."/>
            <person name="Castanera R."/>
            <person name="Alfaro M."/>
            <person name="Ramirez L."/>
            <person name="Pisabarro A.G."/>
            <person name="Kuo A."/>
            <person name="Tritt A."/>
            <person name="Lipzen A."/>
            <person name="He G."/>
            <person name="Yan M."/>
            <person name="Ng V."/>
            <person name="Cullen D."/>
            <person name="Martin F."/>
            <person name="Rosso M.-N."/>
            <person name="Henrissat B."/>
            <person name="Hibbett D."/>
            <person name="Martinez A.T."/>
            <person name="Grigoriev I.V."/>
        </authorList>
    </citation>
    <scope>NUCLEOTIDE SEQUENCE</scope>
    <source>
        <strain evidence="3">CBS 247.69</strain>
    </source>
</reference>
<dbReference type="OrthoDB" id="273070at2759"/>
<feature type="region of interest" description="Disordered" evidence="1">
    <location>
        <begin position="175"/>
        <end position="205"/>
    </location>
</feature>
<sequence length="366" mass="41169">MSSHYIQAYMNPPNARGWGNKSFPPGPYFTKNSTPESTGGQNQPNSFPPTSATWYQPGNSKCTFKGCNFTASYKTLEIHMMDRHLIYPPRWEKKQKKHDWDADPSLKGKPIPIQGTTLILDSPTAVEAWISERKKRWPTSSRVDEKKRKMEEAIARGQLSVGENSLRKRRRVDIPCSIGHTSERDRHSTNTSNQVRRRGRRYGTDSGWGGKVDALTLKHNPQYVTPASLCPDSSTAIVATHSDKETESDMEPDIMSTKEPLGSTRTLTSVNSYADRNSSGGPTLEQTTIHPDVHKIRNVRPVKKGPYNPFASRPTLLRNLLLPEIHITISNLSQALRFLGDNSFLRGVEQKVGESDEKMIEVISNR</sequence>
<feature type="compositionally biased region" description="Polar residues" evidence="1">
    <location>
        <begin position="30"/>
        <end position="52"/>
    </location>
</feature>
<dbReference type="InterPro" id="IPR019496">
    <property type="entry name" value="NUFIP1_cons_dom"/>
</dbReference>
<evidence type="ECO:0000313" key="3">
    <source>
        <dbReference type="EMBL" id="KAF9460814.1"/>
    </source>
</evidence>
<comment type="caution">
    <text evidence="3">The sequence shown here is derived from an EMBL/GenBank/DDBJ whole genome shotgun (WGS) entry which is preliminary data.</text>
</comment>
<dbReference type="Pfam" id="PF10453">
    <property type="entry name" value="NUFIP1"/>
    <property type="match status" value="1"/>
</dbReference>
<dbReference type="GO" id="GO:0003723">
    <property type="term" value="F:RNA binding"/>
    <property type="evidence" value="ECO:0007669"/>
    <property type="project" value="InterPro"/>
</dbReference>
<gene>
    <name evidence="3" type="ORF">BDZ94DRAFT_1265215</name>
</gene>
<feature type="domain" description="FMR1-interacting protein 1 conserved" evidence="2">
    <location>
        <begin position="107"/>
        <end position="158"/>
    </location>
</feature>
<dbReference type="PANTHER" id="PTHR13309:SF0">
    <property type="entry name" value="FMR1-INTERACTING PROTEIN NUFIP1"/>
    <property type="match status" value="1"/>
</dbReference>
<dbReference type="PANTHER" id="PTHR13309">
    <property type="entry name" value="NUCLEAR FRAGILE X MENTAL RETARDATION PROTEIN INTERACTING PROTEIN 1"/>
    <property type="match status" value="1"/>
</dbReference>
<dbReference type="GO" id="GO:0005634">
    <property type="term" value="C:nucleus"/>
    <property type="evidence" value="ECO:0007669"/>
    <property type="project" value="TreeGrafter"/>
</dbReference>
<evidence type="ECO:0000256" key="1">
    <source>
        <dbReference type="SAM" id="MobiDB-lite"/>
    </source>
</evidence>
<name>A0A9P5Y1Z2_9AGAR</name>
<dbReference type="InterPro" id="IPR039136">
    <property type="entry name" value="NUFIP1-like"/>
</dbReference>
<protein>
    <recommendedName>
        <fullName evidence="2">FMR1-interacting protein 1 conserved domain-containing protein</fullName>
    </recommendedName>
</protein>